<dbReference type="Pfam" id="PF00823">
    <property type="entry name" value="PPE"/>
    <property type="match status" value="1"/>
</dbReference>
<feature type="compositionally biased region" description="Low complexity" evidence="2">
    <location>
        <begin position="335"/>
        <end position="344"/>
    </location>
</feature>
<dbReference type="AlphaFoldDB" id="A0A1G8EWI4"/>
<feature type="compositionally biased region" description="Gly residues" evidence="2">
    <location>
        <begin position="273"/>
        <end position="294"/>
    </location>
</feature>
<feature type="compositionally biased region" description="Low complexity" evidence="2">
    <location>
        <begin position="376"/>
        <end position="401"/>
    </location>
</feature>
<dbReference type="InterPro" id="IPR000030">
    <property type="entry name" value="PPE_dom"/>
</dbReference>
<evidence type="ECO:0000313" key="4">
    <source>
        <dbReference type="EMBL" id="SDH74214.1"/>
    </source>
</evidence>
<evidence type="ECO:0000256" key="2">
    <source>
        <dbReference type="SAM" id="MobiDB-lite"/>
    </source>
</evidence>
<evidence type="ECO:0000313" key="5">
    <source>
        <dbReference type="Proteomes" id="UP000183263"/>
    </source>
</evidence>
<evidence type="ECO:0000259" key="3">
    <source>
        <dbReference type="Pfam" id="PF00823"/>
    </source>
</evidence>
<gene>
    <name evidence="4" type="ORF">SAMN05444695_10387</name>
</gene>
<feature type="compositionally biased region" description="Gly residues" evidence="2">
    <location>
        <begin position="351"/>
        <end position="375"/>
    </location>
</feature>
<accession>A0A1G8EWI4</accession>
<sequence length="457" mass="44512">MGFPIPGEVMNHLGATISGATSDFVNSLSGKNQALLGVADSVLGTDVGGWAASRSAQEAGNDRRSELYSEANGLAGLGLTPLPPGVTSMESFESMPHADIKAKVDSMRPGEIYESAQSWRGAQDMVTELVDTFRNAIGTVTESDWTGTAARAAHGAVTAYAADTEKFSGAVTLVANKLEEAYTGFEQTKHQLPEPDDRSFGDWARAGVGLLAGSGFGLTQLVAGGSEAHQQAIQVMRTVYTPVVVQSDMGVPALPPPVNPINAPGPNPLFPGTGGGGGVGGGGASVLPGIGGGDPFASPPIDPASTSAASVGAGLPSGLTPPGGHPGLGGANEVPRTAAASANPFAPPPGWGGSGGAGGGLGSGGGIGSGGGAGLMGPAAPPAGGQSQQAGGAARGNAAAGAGRGGMMGGGMMGGGGARGQGDQDKEHKTADYLVTVENGNELIGDLPAVAPPVIGA</sequence>
<dbReference type="SUPFAM" id="SSF140459">
    <property type="entry name" value="PE/PPE dimer-like"/>
    <property type="match status" value="1"/>
</dbReference>
<protein>
    <submittedName>
        <fullName evidence="4">PPE family protein</fullName>
    </submittedName>
</protein>
<reference evidence="4 5" key="1">
    <citation type="submission" date="2016-10" db="EMBL/GenBank/DDBJ databases">
        <authorList>
            <person name="de Groot N.N."/>
        </authorList>
    </citation>
    <scope>NUCLEOTIDE SEQUENCE [LARGE SCALE GENOMIC DNA]</scope>
    <source>
        <strain evidence="4 5">DSM 44892</strain>
    </source>
</reference>
<feature type="compositionally biased region" description="Low complexity" evidence="2">
    <location>
        <begin position="312"/>
        <end position="322"/>
    </location>
</feature>
<dbReference type="EMBL" id="FNDN01000003">
    <property type="protein sequence ID" value="SDH74214.1"/>
    <property type="molecule type" value="Genomic_DNA"/>
</dbReference>
<dbReference type="Gene3D" id="1.20.1260.20">
    <property type="entry name" value="PPE superfamily"/>
    <property type="match status" value="1"/>
</dbReference>
<organism evidence="4 5">
    <name type="scientific">Rhodococcus triatomae</name>
    <dbReference type="NCBI Taxonomy" id="300028"/>
    <lineage>
        <taxon>Bacteria</taxon>
        <taxon>Bacillati</taxon>
        <taxon>Actinomycetota</taxon>
        <taxon>Actinomycetes</taxon>
        <taxon>Mycobacteriales</taxon>
        <taxon>Nocardiaceae</taxon>
        <taxon>Rhodococcus</taxon>
    </lineage>
</organism>
<dbReference type="Proteomes" id="UP000183263">
    <property type="component" value="Unassembled WGS sequence"/>
</dbReference>
<keyword evidence="5" id="KW-1185">Reference proteome</keyword>
<comment type="similarity">
    <text evidence="1">Belongs to the mycobacterial PPE family.</text>
</comment>
<dbReference type="OrthoDB" id="4760857at2"/>
<feature type="domain" description="PPE" evidence="3">
    <location>
        <begin position="95"/>
        <end position="195"/>
    </location>
</feature>
<name>A0A1G8EWI4_9NOCA</name>
<dbReference type="InterPro" id="IPR038332">
    <property type="entry name" value="PPE_sf"/>
</dbReference>
<evidence type="ECO:0000256" key="1">
    <source>
        <dbReference type="ARBA" id="ARBA00010652"/>
    </source>
</evidence>
<proteinExistence type="inferred from homology"/>
<feature type="region of interest" description="Disordered" evidence="2">
    <location>
        <begin position="273"/>
        <end position="401"/>
    </location>
</feature>